<dbReference type="AlphaFoldDB" id="A0A1I8A7I7"/>
<dbReference type="WBParaSite" id="L893_g33374.t1">
    <property type="protein sequence ID" value="L893_g33374.t1"/>
    <property type="gene ID" value="L893_g33374"/>
</dbReference>
<reference evidence="2" key="1">
    <citation type="submission" date="2016-11" db="UniProtKB">
        <authorList>
            <consortium name="WormBaseParasite"/>
        </authorList>
    </citation>
    <scope>IDENTIFICATION</scope>
</reference>
<keyword evidence="1" id="KW-1185">Reference proteome</keyword>
<sequence length="198" mass="22872">MFDKACRVSDCITLVWQTKPDIKHLMFSITEFCVVAMNYPNCFLVVTTPTWKKTIEIRTNAPFSSLCRRELTERDERREPIEERIVETRVLFPDHRLPPWFSFGGGGPLQELLRRNFLGDSPKTLEAESEPESLLVLDRVPLEVVVQRINRRRLAEAAITNEFPSEIFSRNSRTASSDGNAVSIRNIGDLPMFRFGRR</sequence>
<organism evidence="1 2">
    <name type="scientific">Steinernema glaseri</name>
    <dbReference type="NCBI Taxonomy" id="37863"/>
    <lineage>
        <taxon>Eukaryota</taxon>
        <taxon>Metazoa</taxon>
        <taxon>Ecdysozoa</taxon>
        <taxon>Nematoda</taxon>
        <taxon>Chromadorea</taxon>
        <taxon>Rhabditida</taxon>
        <taxon>Tylenchina</taxon>
        <taxon>Panagrolaimomorpha</taxon>
        <taxon>Strongyloidoidea</taxon>
        <taxon>Steinernematidae</taxon>
        <taxon>Steinernema</taxon>
    </lineage>
</organism>
<proteinExistence type="predicted"/>
<accession>A0A1I8A7I7</accession>
<name>A0A1I8A7I7_9BILA</name>
<protein>
    <submittedName>
        <fullName evidence="2">Uncharacterized protein</fullName>
    </submittedName>
</protein>
<dbReference type="Proteomes" id="UP000095287">
    <property type="component" value="Unplaced"/>
</dbReference>
<evidence type="ECO:0000313" key="1">
    <source>
        <dbReference type="Proteomes" id="UP000095287"/>
    </source>
</evidence>
<evidence type="ECO:0000313" key="2">
    <source>
        <dbReference type="WBParaSite" id="L893_g33374.t1"/>
    </source>
</evidence>